<protein>
    <submittedName>
        <fullName evidence="2">Uncharacterized protein</fullName>
    </submittedName>
</protein>
<reference evidence="2" key="1">
    <citation type="submission" date="2018-06" db="EMBL/GenBank/DDBJ databases">
        <authorList>
            <person name="Zhirakovskaya E."/>
        </authorList>
    </citation>
    <scope>NUCLEOTIDE SEQUENCE</scope>
</reference>
<evidence type="ECO:0000313" key="2">
    <source>
        <dbReference type="EMBL" id="VAW09918.1"/>
    </source>
</evidence>
<proteinExistence type="predicted"/>
<sequence>MARDLRELFKEEREKQRHFINKGHEALFKEINRQLEAHKIIVKTGVIVDAGVIDTPLKPKGKTNYKATEDREDEQEVEVTKDYADSADKDAAWSKTGIYVLKFKES</sequence>
<organism evidence="2">
    <name type="scientific">hydrothermal vent metagenome</name>
    <dbReference type="NCBI Taxonomy" id="652676"/>
    <lineage>
        <taxon>unclassified sequences</taxon>
        <taxon>metagenomes</taxon>
        <taxon>ecological metagenomes</taxon>
    </lineage>
</organism>
<evidence type="ECO:0000256" key="1">
    <source>
        <dbReference type="SAM" id="MobiDB-lite"/>
    </source>
</evidence>
<dbReference type="EMBL" id="UOEL01000004">
    <property type="protein sequence ID" value="VAW09918.1"/>
    <property type="molecule type" value="Genomic_DNA"/>
</dbReference>
<dbReference type="AlphaFoldDB" id="A0A3B0SWK1"/>
<feature type="region of interest" description="Disordered" evidence="1">
    <location>
        <begin position="62"/>
        <end position="81"/>
    </location>
</feature>
<gene>
    <name evidence="2" type="ORF">MNBD_BACTEROID03-107</name>
</gene>
<name>A0A3B0SWK1_9ZZZZ</name>
<accession>A0A3B0SWK1</accession>